<evidence type="ECO:0000256" key="5">
    <source>
        <dbReference type="SAM" id="Phobius"/>
    </source>
</evidence>
<reference evidence="7 8" key="1">
    <citation type="journal article" date="2020" name="Cell">
        <title>Large-Scale Comparative Analyses of Tick Genomes Elucidate Their Genetic Diversity and Vector Capacities.</title>
        <authorList>
            <consortium name="Tick Genome and Microbiome Consortium (TIGMIC)"/>
            <person name="Jia N."/>
            <person name="Wang J."/>
            <person name="Shi W."/>
            <person name="Du L."/>
            <person name="Sun Y."/>
            <person name="Zhan W."/>
            <person name="Jiang J.F."/>
            <person name="Wang Q."/>
            <person name="Zhang B."/>
            <person name="Ji P."/>
            <person name="Bell-Sakyi L."/>
            <person name="Cui X.M."/>
            <person name="Yuan T.T."/>
            <person name="Jiang B.G."/>
            <person name="Yang W.F."/>
            <person name="Lam T.T."/>
            <person name="Chang Q.C."/>
            <person name="Ding S.J."/>
            <person name="Wang X.J."/>
            <person name="Zhu J.G."/>
            <person name="Ruan X.D."/>
            <person name="Zhao L."/>
            <person name="Wei J.T."/>
            <person name="Ye R.Z."/>
            <person name="Que T.C."/>
            <person name="Du C.H."/>
            <person name="Zhou Y.H."/>
            <person name="Cheng J.X."/>
            <person name="Dai P.F."/>
            <person name="Guo W.B."/>
            <person name="Han X.H."/>
            <person name="Huang E.J."/>
            <person name="Li L.F."/>
            <person name="Wei W."/>
            <person name="Gao Y.C."/>
            <person name="Liu J.Z."/>
            <person name="Shao H.Z."/>
            <person name="Wang X."/>
            <person name="Wang C.C."/>
            <person name="Yang T.C."/>
            <person name="Huo Q.B."/>
            <person name="Li W."/>
            <person name="Chen H.Y."/>
            <person name="Chen S.E."/>
            <person name="Zhou L.G."/>
            <person name="Ni X.B."/>
            <person name="Tian J.H."/>
            <person name="Sheng Y."/>
            <person name="Liu T."/>
            <person name="Pan Y.S."/>
            <person name="Xia L.Y."/>
            <person name="Li J."/>
            <person name="Zhao F."/>
            <person name="Cao W.C."/>
        </authorList>
    </citation>
    <scope>NUCLEOTIDE SEQUENCE [LARGE SCALE GENOMIC DNA]</scope>
    <source>
        <strain evidence="7">HaeL-2018</strain>
    </source>
</reference>
<dbReference type="OrthoDB" id="6510254at2759"/>
<keyword evidence="8" id="KW-1185">Reference proteome</keyword>
<dbReference type="SUPFAM" id="SSF81321">
    <property type="entry name" value="Family A G protein-coupled receptor-like"/>
    <property type="match status" value="1"/>
</dbReference>
<name>A0A9J6G4Z9_HAELO</name>
<accession>A0A9J6G4Z9</accession>
<organism evidence="7 8">
    <name type="scientific">Haemaphysalis longicornis</name>
    <name type="common">Bush tick</name>
    <dbReference type="NCBI Taxonomy" id="44386"/>
    <lineage>
        <taxon>Eukaryota</taxon>
        <taxon>Metazoa</taxon>
        <taxon>Ecdysozoa</taxon>
        <taxon>Arthropoda</taxon>
        <taxon>Chelicerata</taxon>
        <taxon>Arachnida</taxon>
        <taxon>Acari</taxon>
        <taxon>Parasitiformes</taxon>
        <taxon>Ixodida</taxon>
        <taxon>Ixodoidea</taxon>
        <taxon>Ixodidae</taxon>
        <taxon>Haemaphysalinae</taxon>
        <taxon>Haemaphysalis</taxon>
    </lineage>
</organism>
<dbReference type="EMBL" id="JABSTR010000005">
    <property type="protein sequence ID" value="KAH9369600.1"/>
    <property type="molecule type" value="Genomic_DNA"/>
</dbReference>
<evidence type="ECO:0000256" key="2">
    <source>
        <dbReference type="ARBA" id="ARBA00022692"/>
    </source>
</evidence>
<comment type="subcellular location">
    <subcellularLocation>
        <location evidence="1">Membrane</location>
    </subcellularLocation>
</comment>
<protein>
    <recommendedName>
        <fullName evidence="6">G-protein coupled receptors family 1 profile domain-containing protein</fullName>
    </recommendedName>
</protein>
<feature type="domain" description="G-protein coupled receptors family 1 profile" evidence="6">
    <location>
        <begin position="1"/>
        <end position="66"/>
    </location>
</feature>
<dbReference type="PROSITE" id="PS50262">
    <property type="entry name" value="G_PROTEIN_RECEP_F1_2"/>
    <property type="match status" value="1"/>
</dbReference>
<keyword evidence="4 5" id="KW-0472">Membrane</keyword>
<evidence type="ECO:0000313" key="7">
    <source>
        <dbReference type="EMBL" id="KAH9369600.1"/>
    </source>
</evidence>
<evidence type="ECO:0000256" key="3">
    <source>
        <dbReference type="ARBA" id="ARBA00022989"/>
    </source>
</evidence>
<evidence type="ECO:0000256" key="4">
    <source>
        <dbReference type="ARBA" id="ARBA00023136"/>
    </source>
</evidence>
<dbReference type="VEuPathDB" id="VectorBase:HLOH_046569"/>
<evidence type="ECO:0000256" key="1">
    <source>
        <dbReference type="ARBA" id="ARBA00004370"/>
    </source>
</evidence>
<keyword evidence="2 5" id="KW-0812">Transmembrane</keyword>
<dbReference type="AlphaFoldDB" id="A0A9J6G4Z9"/>
<sequence>MHLRFSQVKTLKMTAVVFAAFLVTNVPYMVQEAILAFGNPDILNANVVALSGVISASNSAINPYIFLYFQKSRRRSSRGLLGTLLEKLPCYRRWVTRSDSGSQHRMATMTVTYSGRQSRTVTTVNFESGSERTSH</sequence>
<evidence type="ECO:0000259" key="6">
    <source>
        <dbReference type="PROSITE" id="PS50262"/>
    </source>
</evidence>
<dbReference type="GO" id="GO:0016020">
    <property type="term" value="C:membrane"/>
    <property type="evidence" value="ECO:0007669"/>
    <property type="project" value="UniProtKB-SubCell"/>
</dbReference>
<dbReference type="Gene3D" id="1.20.1070.10">
    <property type="entry name" value="Rhodopsin 7-helix transmembrane proteins"/>
    <property type="match status" value="1"/>
</dbReference>
<feature type="transmembrane region" description="Helical" evidence="5">
    <location>
        <begin position="48"/>
        <end position="69"/>
    </location>
</feature>
<keyword evidence="3 5" id="KW-1133">Transmembrane helix</keyword>
<evidence type="ECO:0000313" key="8">
    <source>
        <dbReference type="Proteomes" id="UP000821853"/>
    </source>
</evidence>
<dbReference type="InterPro" id="IPR017452">
    <property type="entry name" value="GPCR_Rhodpsn_7TM"/>
</dbReference>
<comment type="caution">
    <text evidence="7">The sequence shown here is derived from an EMBL/GenBank/DDBJ whole genome shotgun (WGS) entry which is preliminary data.</text>
</comment>
<proteinExistence type="predicted"/>
<gene>
    <name evidence="7" type="ORF">HPB48_011506</name>
</gene>
<dbReference type="Proteomes" id="UP000821853">
    <property type="component" value="Chromosome 3"/>
</dbReference>